<reference evidence="1 2" key="1">
    <citation type="submission" date="2018-02" db="EMBL/GenBank/DDBJ databases">
        <title>The genomes of Aspergillus section Nigri reveals drivers in fungal speciation.</title>
        <authorList>
            <consortium name="DOE Joint Genome Institute"/>
            <person name="Vesth T.C."/>
            <person name="Nybo J."/>
            <person name="Theobald S."/>
            <person name="Brandl J."/>
            <person name="Frisvad J.C."/>
            <person name="Nielsen K.F."/>
            <person name="Lyhne E.K."/>
            <person name="Kogle M.E."/>
            <person name="Kuo A."/>
            <person name="Riley R."/>
            <person name="Clum A."/>
            <person name="Nolan M."/>
            <person name="Lipzen A."/>
            <person name="Salamov A."/>
            <person name="Henrissat B."/>
            <person name="Wiebenga A."/>
            <person name="De vries R.P."/>
            <person name="Grigoriev I.V."/>
            <person name="Mortensen U.H."/>
            <person name="Andersen M.R."/>
            <person name="Baker S.E."/>
        </authorList>
    </citation>
    <scope>NUCLEOTIDE SEQUENCE [LARGE SCALE GENOMIC DNA]</scope>
    <source>
        <strain evidence="1 2">CBS 114.80</strain>
    </source>
</reference>
<keyword evidence="2" id="KW-1185">Reference proteome</keyword>
<name>A0A2V5HRN0_9EURO</name>
<organism evidence="1 2">
    <name type="scientific">Aspergillus indologenus CBS 114.80</name>
    <dbReference type="NCBI Taxonomy" id="1450541"/>
    <lineage>
        <taxon>Eukaryota</taxon>
        <taxon>Fungi</taxon>
        <taxon>Dikarya</taxon>
        <taxon>Ascomycota</taxon>
        <taxon>Pezizomycotina</taxon>
        <taxon>Eurotiomycetes</taxon>
        <taxon>Eurotiomycetidae</taxon>
        <taxon>Eurotiales</taxon>
        <taxon>Aspergillaceae</taxon>
        <taxon>Aspergillus</taxon>
        <taxon>Aspergillus subgen. Circumdati</taxon>
    </lineage>
</organism>
<gene>
    <name evidence="1" type="ORF">BP00DRAFT_419665</name>
</gene>
<dbReference type="EMBL" id="KZ825596">
    <property type="protein sequence ID" value="PYI26461.1"/>
    <property type="molecule type" value="Genomic_DNA"/>
</dbReference>
<proteinExistence type="predicted"/>
<protein>
    <submittedName>
        <fullName evidence="1">Uncharacterized protein</fullName>
    </submittedName>
</protein>
<evidence type="ECO:0000313" key="1">
    <source>
        <dbReference type="EMBL" id="PYI26461.1"/>
    </source>
</evidence>
<dbReference type="Proteomes" id="UP000248817">
    <property type="component" value="Unassembled WGS sequence"/>
</dbReference>
<evidence type="ECO:0000313" key="2">
    <source>
        <dbReference type="Proteomes" id="UP000248817"/>
    </source>
</evidence>
<dbReference type="AlphaFoldDB" id="A0A2V5HRN0"/>
<accession>A0A2V5HRN0</accession>
<sequence length="173" mass="19095">MLVYEIRLGRSPGKEMSRTILNVQISLDPGSNQQAQGQAEGGDAAAQDLRHQADGAQIMIVDRDHLSGQRSPLRSSATRPGVCLELEELKVGVLENEVCGMVKLGLGFRRHGRCPVPWFGLARLLNITYWDVYLDEDLAYAGALGMAKDLDLSMRRVDRIAKQGWYAVTLTAK</sequence>